<comment type="similarity">
    <text evidence="4">Belongs to the class V-like SAM-binding methyltransferase superfamily. Histone-lysine methyltransferase family. SETD6 subfamily.</text>
</comment>
<evidence type="ECO:0000259" key="5">
    <source>
        <dbReference type="PROSITE" id="PS50280"/>
    </source>
</evidence>
<keyword evidence="3 4" id="KW-0949">S-adenosyl-L-methionine</keyword>
<dbReference type="EMBL" id="LFZN01000030">
    <property type="protein sequence ID" value="KXT03454.1"/>
    <property type="molecule type" value="Genomic_DNA"/>
</dbReference>
<evidence type="ECO:0000313" key="6">
    <source>
        <dbReference type="EMBL" id="KXT03454.1"/>
    </source>
</evidence>
<dbReference type="GO" id="GO:0032259">
    <property type="term" value="P:methylation"/>
    <property type="evidence" value="ECO:0007669"/>
    <property type="project" value="UniProtKB-KW"/>
</dbReference>
<comment type="subcellular location">
    <subcellularLocation>
        <location evidence="4">Nucleus</location>
    </subcellularLocation>
</comment>
<keyword evidence="2 4" id="KW-0808">Transferase</keyword>
<feature type="domain" description="SET" evidence="5">
    <location>
        <begin position="31"/>
        <end position="287"/>
    </location>
</feature>
<keyword evidence="4" id="KW-0539">Nucleus</keyword>
<dbReference type="STRING" id="321146.A0A139HLV4"/>
<proteinExistence type="inferred from homology"/>
<dbReference type="InterPro" id="IPR046341">
    <property type="entry name" value="SET_dom_sf"/>
</dbReference>
<dbReference type="OrthoDB" id="341421at2759"/>
<sequence>MADEAMDIDDFQSTSDKFLTWLKSTGATISSKVQLADLRDRAAGRGVGMSYLRMQKRMRTCVLIRDVPVATEDLAEDEELFSIPRTSILTTETSDLPTAISQDLNDPWLSLILAMVYEYLRGTESPFNPYFDVLPENFDTLMFWTDDELQHLKGSAVVEKIGKEGADTKFSEQLIPIIAQHTDIFKTGSRSNHELLALCHRMGSTIMAYAFDLEKPTSDQSTENVEEWEEDEEEEEEILPKGMIPLADMLNANADSNNAKLFYEDDKVVMKTIKKIKPGEELFNDFGPLPRADLLRRYGYVTSNYAKYDVVEISADLIKERAKAFLQADENGLYTKWQYAEEQGVLDDAYDIARAGSEEGQFPEELCVFLNLLVSTKPEFEKMVNKDKLPKAELSSEAKMLLRNVLVHRYAEYPAEKTASEPASGRVEMARQVIDGEKEVIREAIEAVTDANTNKKRAADTLDEEAAAIRTPAKK</sequence>
<comment type="function">
    <text evidence="4">S-adenosyl-L-methionine-dependent protein-lysine N-methyltransferase that monomethylates 60S ribosomal protein L42.</text>
</comment>
<dbReference type="InterPro" id="IPR011383">
    <property type="entry name" value="N-lys_methylase_SETD6"/>
</dbReference>
<evidence type="ECO:0000313" key="7">
    <source>
        <dbReference type="Proteomes" id="UP000070133"/>
    </source>
</evidence>
<evidence type="ECO:0000256" key="3">
    <source>
        <dbReference type="ARBA" id="ARBA00022691"/>
    </source>
</evidence>
<dbReference type="InterPro" id="IPR001214">
    <property type="entry name" value="SET_dom"/>
</dbReference>
<dbReference type="PANTHER" id="PTHR13271:SF34">
    <property type="entry name" value="N-LYSINE METHYLTRANSFERASE SETD6"/>
    <property type="match status" value="1"/>
</dbReference>
<dbReference type="PROSITE" id="PS50280">
    <property type="entry name" value="SET"/>
    <property type="match status" value="1"/>
</dbReference>
<dbReference type="SUPFAM" id="SSF82199">
    <property type="entry name" value="SET domain"/>
    <property type="match status" value="1"/>
</dbReference>
<dbReference type="FunFam" id="3.90.1410.10:FF:000007">
    <property type="entry name" value="Ribosomal lysine N-methyltransferase 4"/>
    <property type="match status" value="1"/>
</dbReference>
<dbReference type="PIRSF" id="PIRSF011771">
    <property type="entry name" value="RMS1_SET"/>
    <property type="match status" value="1"/>
</dbReference>
<dbReference type="Proteomes" id="UP000070133">
    <property type="component" value="Unassembled WGS sequence"/>
</dbReference>
<dbReference type="Pfam" id="PF00856">
    <property type="entry name" value="SET"/>
    <property type="match status" value="1"/>
</dbReference>
<dbReference type="GO" id="GO:0016279">
    <property type="term" value="F:protein-lysine N-methyltransferase activity"/>
    <property type="evidence" value="ECO:0007669"/>
    <property type="project" value="UniProtKB-UniRule"/>
</dbReference>
<gene>
    <name evidence="6" type="ORF">AC578_1630</name>
</gene>
<dbReference type="EC" id="2.1.1.-" evidence="4"/>
<dbReference type="SUPFAM" id="SSF81822">
    <property type="entry name" value="RuBisCo LSMT C-terminal, substrate-binding domain"/>
    <property type="match status" value="1"/>
</dbReference>
<reference evidence="6 7" key="1">
    <citation type="submission" date="2015-07" db="EMBL/GenBank/DDBJ databases">
        <title>Comparative genomics of the Sigatoka disease complex on banana suggests a link between parallel evolutionary changes in Pseudocercospora fijiensis and Pseudocercospora eumusae and increased virulence on the banana host.</title>
        <authorList>
            <person name="Chang T.-C."/>
            <person name="Salvucci A."/>
            <person name="Crous P.W."/>
            <person name="Stergiopoulos I."/>
        </authorList>
    </citation>
    <scope>NUCLEOTIDE SEQUENCE [LARGE SCALE GENOMIC DNA]</scope>
    <source>
        <strain evidence="6 7">CBS 114824</strain>
    </source>
</reference>
<comment type="caution">
    <text evidence="6">The sequence shown here is derived from an EMBL/GenBank/DDBJ whole genome shotgun (WGS) entry which is preliminary data.</text>
</comment>
<dbReference type="PANTHER" id="PTHR13271">
    <property type="entry name" value="UNCHARACTERIZED PUTATIVE METHYLTRANSFERASE"/>
    <property type="match status" value="1"/>
</dbReference>
<evidence type="ECO:0000256" key="1">
    <source>
        <dbReference type="ARBA" id="ARBA00022603"/>
    </source>
</evidence>
<accession>A0A139HLV4</accession>
<organism evidence="6 7">
    <name type="scientific">Pseudocercospora eumusae</name>
    <dbReference type="NCBI Taxonomy" id="321146"/>
    <lineage>
        <taxon>Eukaryota</taxon>
        <taxon>Fungi</taxon>
        <taxon>Dikarya</taxon>
        <taxon>Ascomycota</taxon>
        <taxon>Pezizomycotina</taxon>
        <taxon>Dothideomycetes</taxon>
        <taxon>Dothideomycetidae</taxon>
        <taxon>Mycosphaerellales</taxon>
        <taxon>Mycosphaerellaceae</taxon>
        <taxon>Pseudocercospora</taxon>
    </lineage>
</organism>
<dbReference type="GO" id="GO:0005634">
    <property type="term" value="C:nucleus"/>
    <property type="evidence" value="ECO:0007669"/>
    <property type="project" value="UniProtKB-SubCell"/>
</dbReference>
<evidence type="ECO:0000256" key="4">
    <source>
        <dbReference type="PIRNR" id="PIRNR011771"/>
    </source>
</evidence>
<dbReference type="Gene3D" id="3.90.1420.10">
    <property type="entry name" value="Rubisco LSMT, substrate-binding domain"/>
    <property type="match status" value="1"/>
</dbReference>
<name>A0A139HLV4_9PEZI</name>
<evidence type="ECO:0000256" key="2">
    <source>
        <dbReference type="ARBA" id="ARBA00022679"/>
    </source>
</evidence>
<dbReference type="InterPro" id="IPR050600">
    <property type="entry name" value="SETD3_SETD6_MTase"/>
</dbReference>
<dbReference type="AlphaFoldDB" id="A0A139HLV4"/>
<dbReference type="Gene3D" id="3.90.1410.10">
    <property type="entry name" value="set domain protein methyltransferase, domain 1"/>
    <property type="match status" value="1"/>
</dbReference>
<dbReference type="InterPro" id="IPR036464">
    <property type="entry name" value="Rubisco_LSMT_subst-bd_sf"/>
</dbReference>
<protein>
    <recommendedName>
        <fullName evidence="4">Ribosomal lysine N-methyltransferase 4</fullName>
        <ecNumber evidence="4">2.1.1.-</ecNumber>
    </recommendedName>
</protein>
<keyword evidence="7" id="KW-1185">Reference proteome</keyword>
<keyword evidence="1 4" id="KW-0489">Methyltransferase</keyword>